<gene>
    <name evidence="4" type="ORF">IAB82_06690</name>
</gene>
<comment type="caution">
    <text evidence="4">The sequence shown here is derived from an EMBL/GenBank/DDBJ whole genome shotgun (WGS) entry which is preliminary data.</text>
</comment>
<organism evidence="4 5">
    <name type="scientific">Candidatus Cryptobacteroides faecavium</name>
    <dbReference type="NCBI Taxonomy" id="2840762"/>
    <lineage>
        <taxon>Bacteria</taxon>
        <taxon>Pseudomonadati</taxon>
        <taxon>Bacteroidota</taxon>
        <taxon>Bacteroidia</taxon>
        <taxon>Bacteroidales</taxon>
        <taxon>Candidatus Cryptobacteroides</taxon>
    </lineage>
</organism>
<protein>
    <recommendedName>
        <fullName evidence="2">Phosphoesterase</fullName>
        <ecNumber evidence="2">3.1.4.-</ecNumber>
    </recommendedName>
</protein>
<feature type="domain" description="Calcineurin-like phosphoesterase" evidence="3">
    <location>
        <begin position="2"/>
        <end position="149"/>
    </location>
</feature>
<dbReference type="InterPro" id="IPR000979">
    <property type="entry name" value="Phosphodiesterase_MJ0936/Vps29"/>
</dbReference>
<dbReference type="InterPro" id="IPR029052">
    <property type="entry name" value="Metallo-depent_PP-like"/>
</dbReference>
<dbReference type="EC" id="3.1.4.-" evidence="2"/>
<dbReference type="EMBL" id="JADIMB010000098">
    <property type="protein sequence ID" value="MBO8471464.1"/>
    <property type="molecule type" value="Genomic_DNA"/>
</dbReference>
<evidence type="ECO:0000313" key="4">
    <source>
        <dbReference type="EMBL" id="MBO8471464.1"/>
    </source>
</evidence>
<evidence type="ECO:0000256" key="2">
    <source>
        <dbReference type="RuleBase" id="RU362039"/>
    </source>
</evidence>
<dbReference type="GO" id="GO:0016787">
    <property type="term" value="F:hydrolase activity"/>
    <property type="evidence" value="ECO:0007669"/>
    <property type="project" value="UniProtKB-UniRule"/>
</dbReference>
<name>A0A9D9IEZ9_9BACT</name>
<dbReference type="SUPFAM" id="SSF56300">
    <property type="entry name" value="Metallo-dependent phosphatases"/>
    <property type="match status" value="1"/>
</dbReference>
<dbReference type="GO" id="GO:0046872">
    <property type="term" value="F:metal ion binding"/>
    <property type="evidence" value="ECO:0007669"/>
    <property type="project" value="UniProtKB-KW"/>
</dbReference>
<accession>A0A9D9IEZ9</accession>
<proteinExistence type="inferred from homology"/>
<evidence type="ECO:0000256" key="1">
    <source>
        <dbReference type="ARBA" id="ARBA00008950"/>
    </source>
</evidence>
<evidence type="ECO:0000259" key="3">
    <source>
        <dbReference type="Pfam" id="PF12850"/>
    </source>
</evidence>
<dbReference type="Pfam" id="PF12850">
    <property type="entry name" value="Metallophos_2"/>
    <property type="match status" value="1"/>
</dbReference>
<dbReference type="NCBIfam" id="TIGR00040">
    <property type="entry name" value="yfcE"/>
    <property type="match status" value="1"/>
</dbReference>
<reference evidence="4" key="1">
    <citation type="submission" date="2020-10" db="EMBL/GenBank/DDBJ databases">
        <authorList>
            <person name="Gilroy R."/>
        </authorList>
    </citation>
    <scope>NUCLEOTIDE SEQUENCE</scope>
    <source>
        <strain evidence="4">B2-22910</strain>
    </source>
</reference>
<keyword evidence="2" id="KW-0479">Metal-binding</keyword>
<dbReference type="InterPro" id="IPR024654">
    <property type="entry name" value="Calcineurin-like_PHP_lpxH"/>
</dbReference>
<evidence type="ECO:0000313" key="5">
    <source>
        <dbReference type="Proteomes" id="UP000823603"/>
    </source>
</evidence>
<dbReference type="AlphaFoldDB" id="A0A9D9IEZ9"/>
<comment type="similarity">
    <text evidence="1 2">Belongs to the metallophosphoesterase superfamily. YfcE family.</text>
</comment>
<reference evidence="4" key="2">
    <citation type="journal article" date="2021" name="PeerJ">
        <title>Extensive microbial diversity within the chicken gut microbiome revealed by metagenomics and culture.</title>
        <authorList>
            <person name="Gilroy R."/>
            <person name="Ravi A."/>
            <person name="Getino M."/>
            <person name="Pursley I."/>
            <person name="Horton D.L."/>
            <person name="Alikhan N.F."/>
            <person name="Baker D."/>
            <person name="Gharbi K."/>
            <person name="Hall N."/>
            <person name="Watson M."/>
            <person name="Adriaenssens E.M."/>
            <person name="Foster-Nyarko E."/>
            <person name="Jarju S."/>
            <person name="Secka A."/>
            <person name="Antonio M."/>
            <person name="Oren A."/>
            <person name="Chaudhuri R.R."/>
            <person name="La Ragione R."/>
            <person name="Hildebrand F."/>
            <person name="Pallen M.J."/>
        </authorList>
    </citation>
    <scope>NUCLEOTIDE SEQUENCE</scope>
    <source>
        <strain evidence="4">B2-22910</strain>
    </source>
</reference>
<sequence length="172" mass="19438">MMYIGLISDTHGTFDRPFMDFLRPVDEIWHAGDFGSLETAQAIASFKPLRGVYGNIDGYDIRMDYPMYQLFGCCGMKVLMIHIGGYPGRYDPRARALIDEHRPDLFVCGHSHILKVMPDRKRDMMVLNPGAAGIYGSHLVRTALRFHIDGGEIHDMEVFELDKDNGKPVSGM</sequence>
<dbReference type="Proteomes" id="UP000823603">
    <property type="component" value="Unassembled WGS sequence"/>
</dbReference>
<dbReference type="Gene3D" id="3.60.21.10">
    <property type="match status" value="1"/>
</dbReference>
<comment type="cofactor">
    <cofactor evidence="2">
        <name>a divalent metal cation</name>
        <dbReference type="ChEBI" id="CHEBI:60240"/>
    </cofactor>
</comment>